<name>A0A0V0Q7H3_PSEPJ</name>
<evidence type="ECO:0008006" key="3">
    <source>
        <dbReference type="Google" id="ProtNLM"/>
    </source>
</evidence>
<evidence type="ECO:0000313" key="2">
    <source>
        <dbReference type="Proteomes" id="UP000054937"/>
    </source>
</evidence>
<dbReference type="Proteomes" id="UP000054937">
    <property type="component" value="Unassembled WGS sequence"/>
</dbReference>
<protein>
    <recommendedName>
        <fullName evidence="3">Armadillo-type fold</fullName>
    </recommendedName>
</protein>
<dbReference type="InParanoid" id="A0A0V0Q7H3"/>
<dbReference type="AlphaFoldDB" id="A0A0V0Q7H3"/>
<sequence length="147" mass="17037">MATIFTLKKAVQPYYLYMVIDILKNQEQGSVGQRFCLAILYKMSSLKDVIYYYHDKKLHLQMIDIIRNAQDNKTHNFCLDYASSILGNIVCEKFILESYVQDQKEAIKIMKAILELPSSKFGCGVNKNILFILAQFKSSQKECDFNL</sequence>
<gene>
    <name evidence="1" type="ORF">PPERSA_06002</name>
</gene>
<keyword evidence="2" id="KW-1185">Reference proteome</keyword>
<organism evidence="1 2">
    <name type="scientific">Pseudocohnilembus persalinus</name>
    <name type="common">Ciliate</name>
    <dbReference type="NCBI Taxonomy" id="266149"/>
    <lineage>
        <taxon>Eukaryota</taxon>
        <taxon>Sar</taxon>
        <taxon>Alveolata</taxon>
        <taxon>Ciliophora</taxon>
        <taxon>Intramacronucleata</taxon>
        <taxon>Oligohymenophorea</taxon>
        <taxon>Scuticociliatia</taxon>
        <taxon>Philasterida</taxon>
        <taxon>Pseudocohnilembidae</taxon>
        <taxon>Pseudocohnilembus</taxon>
    </lineage>
</organism>
<proteinExistence type="predicted"/>
<dbReference type="EMBL" id="LDAU01000275">
    <property type="protein sequence ID" value="KRW98106.1"/>
    <property type="molecule type" value="Genomic_DNA"/>
</dbReference>
<accession>A0A0V0Q7H3</accession>
<reference evidence="1 2" key="1">
    <citation type="journal article" date="2015" name="Sci. Rep.">
        <title>Genome of the facultative scuticociliatosis pathogen Pseudocohnilembus persalinus provides insight into its virulence through horizontal gene transfer.</title>
        <authorList>
            <person name="Xiong J."/>
            <person name="Wang G."/>
            <person name="Cheng J."/>
            <person name="Tian M."/>
            <person name="Pan X."/>
            <person name="Warren A."/>
            <person name="Jiang C."/>
            <person name="Yuan D."/>
            <person name="Miao W."/>
        </authorList>
    </citation>
    <scope>NUCLEOTIDE SEQUENCE [LARGE SCALE GENOMIC DNA]</scope>
    <source>
        <strain evidence="1">36N120E</strain>
    </source>
</reference>
<evidence type="ECO:0000313" key="1">
    <source>
        <dbReference type="EMBL" id="KRW98106.1"/>
    </source>
</evidence>
<comment type="caution">
    <text evidence="1">The sequence shown here is derived from an EMBL/GenBank/DDBJ whole genome shotgun (WGS) entry which is preliminary data.</text>
</comment>